<dbReference type="EMBL" id="SLVJ01000015">
    <property type="protein sequence ID" value="TCM65208.1"/>
    <property type="molecule type" value="Genomic_DNA"/>
</dbReference>
<dbReference type="PANTHER" id="PTHR30346">
    <property type="entry name" value="TRANSCRIPTIONAL DUAL REGULATOR HCAR-RELATED"/>
    <property type="match status" value="1"/>
</dbReference>
<evidence type="ECO:0000313" key="6">
    <source>
        <dbReference type="EMBL" id="TCM65208.1"/>
    </source>
</evidence>
<evidence type="ECO:0000256" key="2">
    <source>
        <dbReference type="ARBA" id="ARBA00023015"/>
    </source>
</evidence>
<comment type="caution">
    <text evidence="6">The sequence shown here is derived from an EMBL/GenBank/DDBJ whole genome shotgun (WGS) entry which is preliminary data.</text>
</comment>
<comment type="similarity">
    <text evidence="1">Belongs to the LysR transcriptional regulatory family.</text>
</comment>
<dbReference type="OrthoDB" id="5289754at2"/>
<dbReference type="FunFam" id="1.10.10.10:FF:000001">
    <property type="entry name" value="LysR family transcriptional regulator"/>
    <property type="match status" value="1"/>
</dbReference>
<dbReference type="Pfam" id="PF00126">
    <property type="entry name" value="HTH_1"/>
    <property type="match status" value="1"/>
</dbReference>
<evidence type="ECO:0000256" key="3">
    <source>
        <dbReference type="ARBA" id="ARBA00023125"/>
    </source>
</evidence>
<sequence>MPKPIELEKLAAFVAVVEERNITRAAIRLNMQQPPLTRMIKSLEQRLDTILFKRLPRGVEVTETGKALYEQAIAVLDQAQSIQQHVSQVRLGLEGQIKIGFTHSVGMHAFLPRILRQFRGDFAKVAIYLEEDGSKALSDALLMHNLDLIFLRKPAPLGLGLDSILVLQEPLIVAMPLDHPLAEGGAVIELKALAEQDFVLYRRLNGQDLYDHILANCYRAGFNPKIVQEAPRLTSSLNLVAAGIGLSIVPKAVENFWNTQLCYKSLSAQSTSTAPIYAVFRAGQHNIRLQHFLDHLDQMIHSDAEE</sequence>
<dbReference type="SUPFAM" id="SSF53850">
    <property type="entry name" value="Periplasmic binding protein-like II"/>
    <property type="match status" value="1"/>
</dbReference>
<organism evidence="6 7">
    <name type="scientific">Acinetobacter calcoaceticus</name>
    <dbReference type="NCBI Taxonomy" id="471"/>
    <lineage>
        <taxon>Bacteria</taxon>
        <taxon>Pseudomonadati</taxon>
        <taxon>Pseudomonadota</taxon>
        <taxon>Gammaproteobacteria</taxon>
        <taxon>Moraxellales</taxon>
        <taxon>Moraxellaceae</taxon>
        <taxon>Acinetobacter</taxon>
        <taxon>Acinetobacter calcoaceticus/baumannii complex</taxon>
    </lineage>
</organism>
<protein>
    <submittedName>
        <fullName evidence="6">DNA-binding transcriptional LysR family regulator</fullName>
    </submittedName>
</protein>
<reference evidence="6 7" key="1">
    <citation type="submission" date="2019-03" db="EMBL/GenBank/DDBJ databases">
        <title>Genomic analyses of the natural microbiome of Caenorhabditis elegans.</title>
        <authorList>
            <person name="Samuel B."/>
        </authorList>
    </citation>
    <scope>NUCLEOTIDE SEQUENCE [LARGE SCALE GENOMIC DNA]</scope>
    <source>
        <strain evidence="6 7">JUb89</strain>
    </source>
</reference>
<dbReference type="GO" id="GO:0003677">
    <property type="term" value="F:DNA binding"/>
    <property type="evidence" value="ECO:0007669"/>
    <property type="project" value="UniProtKB-KW"/>
</dbReference>
<dbReference type="InterPro" id="IPR036390">
    <property type="entry name" value="WH_DNA-bd_sf"/>
</dbReference>
<dbReference type="PANTHER" id="PTHR30346:SF30">
    <property type="entry name" value="SMALL NEUTRAL PROTEASE REGULATORY PROTEIN"/>
    <property type="match status" value="1"/>
</dbReference>
<dbReference type="GO" id="GO:0032993">
    <property type="term" value="C:protein-DNA complex"/>
    <property type="evidence" value="ECO:0007669"/>
    <property type="project" value="TreeGrafter"/>
</dbReference>
<proteinExistence type="inferred from homology"/>
<dbReference type="Gene3D" id="1.10.10.10">
    <property type="entry name" value="Winged helix-like DNA-binding domain superfamily/Winged helix DNA-binding domain"/>
    <property type="match status" value="1"/>
</dbReference>
<dbReference type="Proteomes" id="UP000294963">
    <property type="component" value="Unassembled WGS sequence"/>
</dbReference>
<dbReference type="SUPFAM" id="SSF46785">
    <property type="entry name" value="Winged helix' DNA-binding domain"/>
    <property type="match status" value="1"/>
</dbReference>
<dbReference type="InterPro" id="IPR036388">
    <property type="entry name" value="WH-like_DNA-bd_sf"/>
</dbReference>
<keyword evidence="7" id="KW-1185">Reference proteome</keyword>
<evidence type="ECO:0000259" key="5">
    <source>
        <dbReference type="PROSITE" id="PS50931"/>
    </source>
</evidence>
<dbReference type="InterPro" id="IPR005119">
    <property type="entry name" value="LysR_subst-bd"/>
</dbReference>
<dbReference type="Pfam" id="PF03466">
    <property type="entry name" value="LysR_substrate"/>
    <property type="match status" value="1"/>
</dbReference>
<keyword evidence="4" id="KW-0804">Transcription</keyword>
<dbReference type="PROSITE" id="PS50931">
    <property type="entry name" value="HTH_LYSR"/>
    <property type="match status" value="1"/>
</dbReference>
<dbReference type="Gene3D" id="3.40.190.10">
    <property type="entry name" value="Periplasmic binding protein-like II"/>
    <property type="match status" value="2"/>
</dbReference>
<dbReference type="InterPro" id="IPR000847">
    <property type="entry name" value="LysR_HTH_N"/>
</dbReference>
<dbReference type="AlphaFoldDB" id="A0A4V6NJA6"/>
<accession>A0A4V6NJA6</accession>
<keyword evidence="2" id="KW-0805">Transcription regulation</keyword>
<evidence type="ECO:0000313" key="7">
    <source>
        <dbReference type="Proteomes" id="UP000294963"/>
    </source>
</evidence>
<feature type="domain" description="HTH lysR-type" evidence="5">
    <location>
        <begin position="5"/>
        <end position="62"/>
    </location>
</feature>
<gene>
    <name evidence="6" type="ORF">EC844_11546</name>
</gene>
<dbReference type="GO" id="GO:0003700">
    <property type="term" value="F:DNA-binding transcription factor activity"/>
    <property type="evidence" value="ECO:0007669"/>
    <property type="project" value="InterPro"/>
</dbReference>
<evidence type="ECO:0000256" key="1">
    <source>
        <dbReference type="ARBA" id="ARBA00009437"/>
    </source>
</evidence>
<dbReference type="PRINTS" id="PR00039">
    <property type="entry name" value="HTHLYSR"/>
</dbReference>
<evidence type="ECO:0000256" key="4">
    <source>
        <dbReference type="ARBA" id="ARBA00023163"/>
    </source>
</evidence>
<keyword evidence="3 6" id="KW-0238">DNA-binding</keyword>
<name>A0A4V6NJA6_ACICA</name>